<dbReference type="SMART" id="SM00317">
    <property type="entry name" value="SET"/>
    <property type="match status" value="1"/>
</dbReference>
<dbReference type="Proteomes" id="UP000799640">
    <property type="component" value="Unassembled WGS sequence"/>
</dbReference>
<feature type="region of interest" description="Disordered" evidence="16">
    <location>
        <begin position="606"/>
        <end position="631"/>
    </location>
</feature>
<feature type="region of interest" description="Disordered" evidence="16">
    <location>
        <begin position="1"/>
        <end position="66"/>
    </location>
</feature>
<evidence type="ECO:0000256" key="2">
    <source>
        <dbReference type="ARBA" id="ARBA00004123"/>
    </source>
</evidence>
<dbReference type="PROSITE" id="PS50868">
    <property type="entry name" value="POST_SET"/>
    <property type="match status" value="1"/>
</dbReference>
<dbReference type="PROSITE" id="PS50020">
    <property type="entry name" value="WW_DOMAIN_2"/>
    <property type="match status" value="1"/>
</dbReference>
<dbReference type="OrthoDB" id="422362at2759"/>
<dbReference type="SUPFAM" id="SSF51045">
    <property type="entry name" value="WW domain"/>
    <property type="match status" value="1"/>
</dbReference>
<dbReference type="InterPro" id="IPR044437">
    <property type="entry name" value="SETD2/Set2_SET"/>
</dbReference>
<keyword evidence="12" id="KW-0804">Transcription</keyword>
<dbReference type="SUPFAM" id="SSF82199">
    <property type="entry name" value="SET domain"/>
    <property type="match status" value="1"/>
</dbReference>
<keyword evidence="9" id="KW-0808">Transferase</keyword>
<keyword evidence="13" id="KW-0539">Nucleus</keyword>
<dbReference type="InterPro" id="IPR050777">
    <property type="entry name" value="SET2_Histone-Lys_MeTrsfase"/>
</dbReference>
<reference evidence="21" key="1">
    <citation type="journal article" date="2020" name="Stud. Mycol.">
        <title>101 Dothideomycetes genomes: a test case for predicting lifestyles and emergence of pathogens.</title>
        <authorList>
            <person name="Haridas S."/>
            <person name="Albert R."/>
            <person name="Binder M."/>
            <person name="Bloem J."/>
            <person name="Labutti K."/>
            <person name="Salamov A."/>
            <person name="Andreopoulos B."/>
            <person name="Baker S."/>
            <person name="Barry K."/>
            <person name="Bills G."/>
            <person name="Bluhm B."/>
            <person name="Cannon C."/>
            <person name="Castanera R."/>
            <person name="Culley D."/>
            <person name="Daum C."/>
            <person name="Ezra D."/>
            <person name="Gonzalez J."/>
            <person name="Henrissat B."/>
            <person name="Kuo A."/>
            <person name="Liang C."/>
            <person name="Lipzen A."/>
            <person name="Lutzoni F."/>
            <person name="Magnuson J."/>
            <person name="Mondo S."/>
            <person name="Nolan M."/>
            <person name="Ohm R."/>
            <person name="Pangilinan J."/>
            <person name="Park H.-J."/>
            <person name="Ramirez L."/>
            <person name="Alfaro M."/>
            <person name="Sun H."/>
            <person name="Tritt A."/>
            <person name="Yoshinaga Y."/>
            <person name="Zwiers L.-H."/>
            <person name="Turgeon B."/>
            <person name="Goodwin S."/>
            <person name="Spatafora J."/>
            <person name="Crous P."/>
            <person name="Grigoriev I."/>
        </authorList>
    </citation>
    <scope>NUCLEOTIDE SEQUENCE</scope>
    <source>
        <strain evidence="21">CBS 262.69</strain>
    </source>
</reference>
<feature type="domain" description="AWS" evidence="20">
    <location>
        <begin position="100"/>
        <end position="155"/>
    </location>
</feature>
<name>A0A6G1HMD6_9PEZI</name>
<dbReference type="InterPro" id="IPR001202">
    <property type="entry name" value="WW_dom"/>
</dbReference>
<evidence type="ECO:0000256" key="13">
    <source>
        <dbReference type="ARBA" id="ARBA00023242"/>
    </source>
</evidence>
<gene>
    <name evidence="21" type="ORF">EJ06DRAFT_482495</name>
</gene>
<dbReference type="Gene3D" id="2.170.270.10">
    <property type="entry name" value="SET domain"/>
    <property type="match status" value="1"/>
</dbReference>
<feature type="domain" description="Post-SET" evidence="19">
    <location>
        <begin position="281"/>
        <end position="297"/>
    </location>
</feature>
<dbReference type="InterPro" id="IPR017923">
    <property type="entry name" value="TFIIS_N"/>
</dbReference>
<dbReference type="GO" id="GO:0006355">
    <property type="term" value="P:regulation of DNA-templated transcription"/>
    <property type="evidence" value="ECO:0007669"/>
    <property type="project" value="InterPro"/>
</dbReference>
<feature type="region of interest" description="Disordered" evidence="16">
    <location>
        <begin position="476"/>
        <end position="545"/>
    </location>
</feature>
<comment type="function">
    <text evidence="1">Histone methyltransferase that trimethylates histone H3 'Lys-36' forming H3K36me3. Involved in transcription elongation as well as in transcription repression.</text>
</comment>
<dbReference type="InterPro" id="IPR013257">
    <property type="entry name" value="SRI"/>
</dbReference>
<feature type="compositionally biased region" description="Polar residues" evidence="16">
    <location>
        <begin position="1"/>
        <end position="12"/>
    </location>
</feature>
<evidence type="ECO:0000313" key="22">
    <source>
        <dbReference type="Proteomes" id="UP000799640"/>
    </source>
</evidence>
<comment type="catalytic activity">
    <reaction evidence="15">
        <text>L-lysyl(36)-[histone H3] + 3 S-adenosyl-L-methionine = N(6),N(6),N(6)-trimethyl-L-lysyl(36)-[histone H3] + 3 S-adenosyl-L-homocysteine + 3 H(+)</text>
        <dbReference type="Rhea" id="RHEA:60324"/>
        <dbReference type="Rhea" id="RHEA-COMP:9785"/>
        <dbReference type="Rhea" id="RHEA-COMP:15536"/>
        <dbReference type="ChEBI" id="CHEBI:15378"/>
        <dbReference type="ChEBI" id="CHEBI:29969"/>
        <dbReference type="ChEBI" id="CHEBI:57856"/>
        <dbReference type="ChEBI" id="CHEBI:59789"/>
        <dbReference type="ChEBI" id="CHEBI:61961"/>
        <dbReference type="EC" id="2.1.1.359"/>
    </reaction>
</comment>
<dbReference type="PROSITE" id="PS50280">
    <property type="entry name" value="SET"/>
    <property type="match status" value="1"/>
</dbReference>
<evidence type="ECO:0000256" key="6">
    <source>
        <dbReference type="ARBA" id="ARBA00022454"/>
    </source>
</evidence>
<dbReference type="SMART" id="SM00570">
    <property type="entry name" value="AWS"/>
    <property type="match status" value="1"/>
</dbReference>
<dbReference type="EMBL" id="ML996704">
    <property type="protein sequence ID" value="KAF2397074.1"/>
    <property type="molecule type" value="Genomic_DNA"/>
</dbReference>
<proteinExistence type="predicted"/>
<evidence type="ECO:0000259" key="18">
    <source>
        <dbReference type="PROSITE" id="PS50280"/>
    </source>
</evidence>
<feature type="compositionally biased region" description="Polar residues" evidence="16">
    <location>
        <begin position="32"/>
        <end position="41"/>
    </location>
</feature>
<dbReference type="InterPro" id="IPR025788">
    <property type="entry name" value="Set2_fungi"/>
</dbReference>
<evidence type="ECO:0000259" key="19">
    <source>
        <dbReference type="PROSITE" id="PS50868"/>
    </source>
</evidence>
<dbReference type="Gene3D" id="2.20.70.10">
    <property type="match status" value="1"/>
</dbReference>
<dbReference type="Pfam" id="PF17907">
    <property type="entry name" value="AWS"/>
    <property type="match status" value="1"/>
</dbReference>
<keyword evidence="6" id="KW-0158">Chromosome</keyword>
<evidence type="ECO:0000256" key="7">
    <source>
        <dbReference type="ARBA" id="ARBA00022491"/>
    </source>
</evidence>
<dbReference type="SMART" id="SM00508">
    <property type="entry name" value="PostSET"/>
    <property type="match status" value="1"/>
</dbReference>
<comment type="subcellular location">
    <subcellularLocation>
        <location evidence="3">Chromosome</location>
    </subcellularLocation>
    <subcellularLocation>
        <location evidence="2">Nucleus</location>
    </subcellularLocation>
</comment>
<dbReference type="Pfam" id="PF08236">
    <property type="entry name" value="SRI"/>
    <property type="match status" value="1"/>
</dbReference>
<dbReference type="SMART" id="SM00456">
    <property type="entry name" value="WW"/>
    <property type="match status" value="1"/>
</dbReference>
<keyword evidence="7" id="KW-0678">Repressor</keyword>
<dbReference type="AlphaFoldDB" id="A0A6G1HMD6"/>
<dbReference type="InterPro" id="IPR036020">
    <property type="entry name" value="WW_dom_sf"/>
</dbReference>
<dbReference type="FunFam" id="1.10.1740.100:FF:000002">
    <property type="entry name" value="Histone-lysine N-methyltransferase"/>
    <property type="match status" value="1"/>
</dbReference>
<dbReference type="InterPro" id="IPR001214">
    <property type="entry name" value="SET_dom"/>
</dbReference>
<feature type="compositionally biased region" description="Pro residues" evidence="16">
    <location>
        <begin position="809"/>
        <end position="820"/>
    </location>
</feature>
<feature type="compositionally biased region" description="Basic and acidic residues" evidence="16">
    <location>
        <begin position="727"/>
        <end position="736"/>
    </location>
</feature>
<evidence type="ECO:0000256" key="1">
    <source>
        <dbReference type="ARBA" id="ARBA00003901"/>
    </source>
</evidence>
<dbReference type="InterPro" id="IPR006560">
    <property type="entry name" value="AWS_dom"/>
</dbReference>
<evidence type="ECO:0000256" key="9">
    <source>
        <dbReference type="ARBA" id="ARBA00022679"/>
    </source>
</evidence>
<sequence>MSPRSRSPSLPAQQELKEQSPSIKLKVEDTDNNTFEQTSDSEPIKVERRAPKLSRTTSGKAAANPPTLFLEEPDMYKEATSSFEVITDCSYAAKGLAKAEEASECECRESWDASTGHNGACSEHDDCINRMLKIECTGNGLCGKDCQNRRFQKKQYGDVSVFKTEKKGYGLRANVQLHPNDFIFEYIGEVIDEARFRKRMRQYDNEGIKHFYFMSIKKDEFIDATRKGNLGRFCNHSCSPNCYVDKWVVGNKQRMGIFALREIIPGEELVFDYNVDRYGADPQPCYCGEPNCTGFIGGKTQTERATKLSDATIEALGIDDGDNWDTVVSKKPKRARKAKEEDEDYVNTAQAKELEQDGVTNVIATLMQCTEKWIAVKLLNRIQRSSDNQDVMYRILQMHGYRAFKIVLGTFMDDANVCLQVLGLLKKLPRLSRNKIEKAKIEETVVQLKTHDDELVVAQSAEILEEWSNLTTGYRIQKRDPKTVPTESAYARERRQRSPSPSRNRTRTRSVTPPSGPSAPTGPRNNVPQRNHFNGPRPFRRPPPVPLPSGWFQAIDVNGKVYYYTSSGQTTWARPTEPVVQAPPKPSHNERLQQIINECIKATVMERTSGTTTPKALDEEPVKPKPKKEEKWKSLSLEKQQKLYENTLFPHIKPVVDKFRKKLPRDDLKRLAKEVSKILMEKDYKKGRVTDPTRITDKQAKAVRQFTTEFFQKAVVKHAEHLKRKAERAAKKDPRKSPAPKEASMEPSAVNTPDSPVFELQKDIEMSDDEDMVLASRSDSPAPGKRSRSVEDNDDEPNTLSAKKQRLSAPPPPPPPPPPAEDVEPEDDAVGFVKMNGWKAAEVVKQEPSPADTDTNQDADGENIGRTTPVHLATPLTADYEGERKLNGHKVSS</sequence>
<keyword evidence="11" id="KW-0805">Transcription regulation</keyword>
<dbReference type="FunFam" id="2.170.270.10:FF:000033">
    <property type="entry name" value="Histone-lysine N-methyltransferase"/>
    <property type="match status" value="1"/>
</dbReference>
<feature type="compositionally biased region" description="Basic and acidic residues" evidence="16">
    <location>
        <begin position="616"/>
        <end position="631"/>
    </location>
</feature>
<evidence type="ECO:0000256" key="16">
    <source>
        <dbReference type="SAM" id="MobiDB-lite"/>
    </source>
</evidence>
<evidence type="ECO:0000256" key="3">
    <source>
        <dbReference type="ARBA" id="ARBA00004286"/>
    </source>
</evidence>
<evidence type="ECO:0000256" key="4">
    <source>
        <dbReference type="ARBA" id="ARBA00012178"/>
    </source>
</evidence>
<dbReference type="PROSITE" id="PS51568">
    <property type="entry name" value="SAM_MT43_SET2_1"/>
    <property type="match status" value="1"/>
</dbReference>
<evidence type="ECO:0000313" key="21">
    <source>
        <dbReference type="EMBL" id="KAF2397074.1"/>
    </source>
</evidence>
<dbReference type="InterPro" id="IPR038190">
    <property type="entry name" value="SRI_sf"/>
</dbReference>
<dbReference type="CDD" id="cd00201">
    <property type="entry name" value="WW"/>
    <property type="match status" value="1"/>
</dbReference>
<evidence type="ECO:0000259" key="17">
    <source>
        <dbReference type="PROSITE" id="PS50020"/>
    </source>
</evidence>
<protein>
    <recommendedName>
        <fullName evidence="5">Histone-lysine N-methyltransferase, H3 lysine-36 specific</fullName>
        <ecNumber evidence="4">2.1.1.359</ecNumber>
    </recommendedName>
    <alternativeName>
        <fullName evidence="14">SET domain-containing protein 2</fullName>
    </alternativeName>
</protein>
<dbReference type="CDD" id="cd19172">
    <property type="entry name" value="SET_SETD2"/>
    <property type="match status" value="1"/>
</dbReference>
<dbReference type="PANTHER" id="PTHR22884">
    <property type="entry name" value="SET DOMAIN PROTEINS"/>
    <property type="match status" value="1"/>
</dbReference>
<evidence type="ECO:0000256" key="8">
    <source>
        <dbReference type="ARBA" id="ARBA00022603"/>
    </source>
</evidence>
<evidence type="ECO:0000256" key="15">
    <source>
        <dbReference type="ARBA" id="ARBA00047545"/>
    </source>
</evidence>
<dbReference type="GO" id="GO:0032259">
    <property type="term" value="P:methylation"/>
    <property type="evidence" value="ECO:0007669"/>
    <property type="project" value="UniProtKB-KW"/>
</dbReference>
<dbReference type="Pfam" id="PF00856">
    <property type="entry name" value="SET"/>
    <property type="match status" value="1"/>
</dbReference>
<organism evidence="21 22">
    <name type="scientific">Trichodelitschia bisporula</name>
    <dbReference type="NCBI Taxonomy" id="703511"/>
    <lineage>
        <taxon>Eukaryota</taxon>
        <taxon>Fungi</taxon>
        <taxon>Dikarya</taxon>
        <taxon>Ascomycota</taxon>
        <taxon>Pezizomycotina</taxon>
        <taxon>Dothideomycetes</taxon>
        <taxon>Dothideomycetes incertae sedis</taxon>
        <taxon>Phaeotrichales</taxon>
        <taxon>Phaeotrichaceae</taxon>
        <taxon>Trichodelitschia</taxon>
    </lineage>
</organism>
<dbReference type="GO" id="GO:0005634">
    <property type="term" value="C:nucleus"/>
    <property type="evidence" value="ECO:0007669"/>
    <property type="project" value="UniProtKB-SubCell"/>
</dbReference>
<evidence type="ECO:0000256" key="10">
    <source>
        <dbReference type="ARBA" id="ARBA00022691"/>
    </source>
</evidence>
<evidence type="ECO:0000256" key="14">
    <source>
        <dbReference type="ARBA" id="ARBA00030091"/>
    </source>
</evidence>
<dbReference type="GO" id="GO:0005694">
    <property type="term" value="C:chromosome"/>
    <property type="evidence" value="ECO:0007669"/>
    <property type="project" value="UniProtKB-SubCell"/>
</dbReference>
<feature type="domain" description="WW" evidence="17">
    <location>
        <begin position="545"/>
        <end position="577"/>
    </location>
</feature>
<dbReference type="GO" id="GO:0140955">
    <property type="term" value="F:histone H3K36 trimethyltransferase activity"/>
    <property type="evidence" value="ECO:0007669"/>
    <property type="project" value="UniProtKB-EC"/>
</dbReference>
<dbReference type="Gene3D" id="1.10.1740.100">
    <property type="entry name" value="Set2, Rpb1 interacting domain"/>
    <property type="match status" value="1"/>
</dbReference>
<dbReference type="InterPro" id="IPR046341">
    <property type="entry name" value="SET_dom_sf"/>
</dbReference>
<feature type="domain" description="SET" evidence="18">
    <location>
        <begin position="157"/>
        <end position="274"/>
    </location>
</feature>
<dbReference type="PROSITE" id="PS01159">
    <property type="entry name" value="WW_DOMAIN_1"/>
    <property type="match status" value="1"/>
</dbReference>
<dbReference type="InterPro" id="IPR003616">
    <property type="entry name" value="Post-SET_dom"/>
</dbReference>
<evidence type="ECO:0000259" key="20">
    <source>
        <dbReference type="PROSITE" id="PS51215"/>
    </source>
</evidence>
<feature type="compositionally biased region" description="Low complexity" evidence="16">
    <location>
        <begin position="498"/>
        <end position="523"/>
    </location>
</feature>
<dbReference type="Pfam" id="PF08711">
    <property type="entry name" value="Med26"/>
    <property type="match status" value="1"/>
</dbReference>
<keyword evidence="22" id="KW-1185">Reference proteome</keyword>
<accession>A0A6G1HMD6</accession>
<evidence type="ECO:0000256" key="5">
    <source>
        <dbReference type="ARBA" id="ARBA00018028"/>
    </source>
</evidence>
<keyword evidence="10" id="KW-0949">S-adenosyl-L-methionine</keyword>
<feature type="region of interest" description="Disordered" evidence="16">
    <location>
        <begin position="718"/>
        <end position="893"/>
    </location>
</feature>
<dbReference type="PROSITE" id="PS51215">
    <property type="entry name" value="AWS"/>
    <property type="match status" value="1"/>
</dbReference>
<evidence type="ECO:0000256" key="12">
    <source>
        <dbReference type="ARBA" id="ARBA00023163"/>
    </source>
</evidence>
<keyword evidence="8" id="KW-0489">Methyltransferase</keyword>
<dbReference type="EC" id="2.1.1.359" evidence="4"/>
<evidence type="ECO:0000256" key="11">
    <source>
        <dbReference type="ARBA" id="ARBA00023015"/>
    </source>
</evidence>